<dbReference type="EMBL" id="LT629711">
    <property type="protein sequence ID" value="SDO96629.1"/>
    <property type="molecule type" value="Genomic_DNA"/>
</dbReference>
<feature type="transmembrane region" description="Helical" evidence="1">
    <location>
        <begin position="74"/>
        <end position="92"/>
    </location>
</feature>
<dbReference type="Proteomes" id="UP000199077">
    <property type="component" value="Chromosome I"/>
</dbReference>
<feature type="transmembrane region" description="Helical" evidence="1">
    <location>
        <begin position="98"/>
        <end position="116"/>
    </location>
</feature>
<keyword evidence="1" id="KW-0472">Membrane</keyword>
<name>A0A1H0NVE9_9MICO</name>
<protein>
    <recommendedName>
        <fullName evidence="4">DUF3054 domain-containing protein</fullName>
    </recommendedName>
</protein>
<sequence length="141" mass="15127">MADPRRSATPTAVAVALSVDLVLVLLFALVGRVSHDEGATWAGVLQVAWPFVVALLVGWLLARRRSGWPVRMPGSTTVWAVTAVFGLVLRVATGGGFAWSFGVVTLVLLGIFLVGWRCAVEVGRFGVEGLNRWAERAASRR</sequence>
<dbReference type="RefSeq" id="WP_091782454.1">
    <property type="nucleotide sequence ID" value="NZ_LT629711.1"/>
</dbReference>
<reference evidence="3" key="1">
    <citation type="submission" date="2016-10" db="EMBL/GenBank/DDBJ databases">
        <authorList>
            <person name="Varghese N."/>
            <person name="Submissions S."/>
        </authorList>
    </citation>
    <scope>NUCLEOTIDE SEQUENCE [LARGE SCALE GENOMIC DNA]</scope>
    <source>
        <strain evidence="3">DSM 22329</strain>
    </source>
</reference>
<dbReference type="OrthoDB" id="3698172at2"/>
<dbReference type="Pfam" id="PF11255">
    <property type="entry name" value="DUF3054"/>
    <property type="match status" value="1"/>
</dbReference>
<evidence type="ECO:0000313" key="3">
    <source>
        <dbReference type="Proteomes" id="UP000199077"/>
    </source>
</evidence>
<evidence type="ECO:0000256" key="1">
    <source>
        <dbReference type="SAM" id="Phobius"/>
    </source>
</evidence>
<evidence type="ECO:0000313" key="2">
    <source>
        <dbReference type="EMBL" id="SDO96629.1"/>
    </source>
</evidence>
<keyword evidence="3" id="KW-1185">Reference proteome</keyword>
<organism evidence="2 3">
    <name type="scientific">Pedococcus dokdonensis</name>
    <dbReference type="NCBI Taxonomy" id="443156"/>
    <lineage>
        <taxon>Bacteria</taxon>
        <taxon>Bacillati</taxon>
        <taxon>Actinomycetota</taxon>
        <taxon>Actinomycetes</taxon>
        <taxon>Micrococcales</taxon>
        <taxon>Intrasporangiaceae</taxon>
        <taxon>Pedococcus</taxon>
    </lineage>
</organism>
<gene>
    <name evidence="2" type="ORF">SAMN04489867_1052</name>
</gene>
<keyword evidence="1" id="KW-0812">Transmembrane</keyword>
<dbReference type="InterPro" id="IPR021414">
    <property type="entry name" value="DUF3054"/>
</dbReference>
<proteinExistence type="predicted"/>
<dbReference type="AlphaFoldDB" id="A0A1H0NVE9"/>
<feature type="transmembrane region" description="Helical" evidence="1">
    <location>
        <begin position="39"/>
        <end position="62"/>
    </location>
</feature>
<keyword evidence="1" id="KW-1133">Transmembrane helix</keyword>
<evidence type="ECO:0008006" key="4">
    <source>
        <dbReference type="Google" id="ProtNLM"/>
    </source>
</evidence>
<feature type="transmembrane region" description="Helical" evidence="1">
    <location>
        <begin position="12"/>
        <end position="33"/>
    </location>
</feature>
<dbReference type="STRING" id="443156.SAMN04489867_1052"/>
<accession>A0A1H0NVE9</accession>